<dbReference type="SUPFAM" id="SSF56784">
    <property type="entry name" value="HAD-like"/>
    <property type="match status" value="1"/>
</dbReference>
<keyword evidence="3" id="KW-1185">Reference proteome</keyword>
<dbReference type="FunFam" id="3.40.50.1000:FF:000078">
    <property type="entry name" value="Bifunctional polynucleotide phosphatase/kinase"/>
    <property type="match status" value="1"/>
</dbReference>
<feature type="region of interest" description="Disordered" evidence="1">
    <location>
        <begin position="1"/>
        <end position="37"/>
    </location>
</feature>
<dbReference type="CDD" id="cd01625">
    <property type="entry name" value="HAD_PNP"/>
    <property type="match status" value="1"/>
</dbReference>
<dbReference type="InterPro" id="IPR006551">
    <property type="entry name" value="Polynucleotide_phosphatase"/>
</dbReference>
<evidence type="ECO:0000313" key="3">
    <source>
        <dbReference type="Proteomes" id="UP001283361"/>
    </source>
</evidence>
<dbReference type="Gene3D" id="3.40.50.1000">
    <property type="entry name" value="HAD superfamily/HAD-like"/>
    <property type="match status" value="1"/>
</dbReference>
<reference evidence="2" key="1">
    <citation type="journal article" date="2023" name="G3 (Bethesda)">
        <title>A reference genome for the long-term kleptoplast-retaining sea slug Elysia crispata morphotype clarki.</title>
        <authorList>
            <person name="Eastman K.E."/>
            <person name="Pendleton A.L."/>
            <person name="Shaikh M.A."/>
            <person name="Suttiyut T."/>
            <person name="Ogas R."/>
            <person name="Tomko P."/>
            <person name="Gavelis G."/>
            <person name="Widhalm J.R."/>
            <person name="Wisecaver J.H."/>
        </authorList>
    </citation>
    <scope>NUCLEOTIDE SEQUENCE</scope>
    <source>
        <strain evidence="2">ECLA1</strain>
    </source>
</reference>
<proteinExistence type="predicted"/>
<dbReference type="InterPro" id="IPR036412">
    <property type="entry name" value="HAD-like_sf"/>
</dbReference>
<dbReference type="EMBL" id="JAWDGP010004190">
    <property type="protein sequence ID" value="KAK3766916.1"/>
    <property type="molecule type" value="Genomic_DNA"/>
</dbReference>
<dbReference type="GO" id="GO:0005634">
    <property type="term" value="C:nucleus"/>
    <property type="evidence" value="ECO:0007669"/>
    <property type="project" value="TreeGrafter"/>
</dbReference>
<evidence type="ECO:0000313" key="2">
    <source>
        <dbReference type="EMBL" id="KAK3766916.1"/>
    </source>
</evidence>
<feature type="compositionally biased region" description="Basic and acidic residues" evidence="1">
    <location>
        <begin position="9"/>
        <end position="28"/>
    </location>
</feature>
<dbReference type="GO" id="GO:0006281">
    <property type="term" value="P:DNA repair"/>
    <property type="evidence" value="ECO:0007669"/>
    <property type="project" value="TreeGrafter"/>
</dbReference>
<dbReference type="GO" id="GO:0046404">
    <property type="term" value="F:ATP-dependent polydeoxyribonucleotide 5'-hydroxyl-kinase activity"/>
    <property type="evidence" value="ECO:0007669"/>
    <property type="project" value="TreeGrafter"/>
</dbReference>
<dbReference type="NCBIfam" id="TIGR01662">
    <property type="entry name" value="HAD-SF-IIIA"/>
    <property type="match status" value="1"/>
</dbReference>
<protein>
    <recommendedName>
        <fullName evidence="4">Bifunctional polynucleotide phosphatase/kinase</fullName>
    </recommendedName>
</protein>
<evidence type="ECO:0000256" key="1">
    <source>
        <dbReference type="SAM" id="MobiDB-lite"/>
    </source>
</evidence>
<comment type="caution">
    <text evidence="2">The sequence shown here is derived from an EMBL/GenBank/DDBJ whole genome shotgun (WGS) entry which is preliminary data.</text>
</comment>
<dbReference type="GO" id="GO:0003690">
    <property type="term" value="F:double-stranded DNA binding"/>
    <property type="evidence" value="ECO:0007669"/>
    <property type="project" value="TreeGrafter"/>
</dbReference>
<dbReference type="GO" id="GO:0046403">
    <property type="term" value="F:polynucleotide 3'-phosphatase activity"/>
    <property type="evidence" value="ECO:0007669"/>
    <property type="project" value="TreeGrafter"/>
</dbReference>
<dbReference type="Pfam" id="PF13671">
    <property type="entry name" value="AAA_33"/>
    <property type="match status" value="1"/>
</dbReference>
<gene>
    <name evidence="2" type="ORF">RRG08_040438</name>
</gene>
<dbReference type="InterPro" id="IPR027417">
    <property type="entry name" value="P-loop_NTPase"/>
</dbReference>
<evidence type="ECO:0008006" key="4">
    <source>
        <dbReference type="Google" id="ProtNLM"/>
    </source>
</evidence>
<dbReference type="NCBIfam" id="TIGR01664">
    <property type="entry name" value="DNA-3'-Pase"/>
    <property type="match status" value="1"/>
</dbReference>
<dbReference type="InterPro" id="IPR013954">
    <property type="entry name" value="PNK3P"/>
</dbReference>
<dbReference type="Gene3D" id="3.40.50.300">
    <property type="entry name" value="P-loop containing nucleotide triphosphate hydrolases"/>
    <property type="match status" value="1"/>
</dbReference>
<name>A0AAE0ZDT9_9GAST</name>
<dbReference type="InterPro" id="IPR023214">
    <property type="entry name" value="HAD_sf"/>
</dbReference>
<organism evidence="2 3">
    <name type="scientific">Elysia crispata</name>
    <name type="common">lettuce slug</name>
    <dbReference type="NCBI Taxonomy" id="231223"/>
    <lineage>
        <taxon>Eukaryota</taxon>
        <taxon>Metazoa</taxon>
        <taxon>Spiralia</taxon>
        <taxon>Lophotrochozoa</taxon>
        <taxon>Mollusca</taxon>
        <taxon>Gastropoda</taxon>
        <taxon>Heterobranchia</taxon>
        <taxon>Euthyneura</taxon>
        <taxon>Panpulmonata</taxon>
        <taxon>Sacoglossa</taxon>
        <taxon>Placobranchoidea</taxon>
        <taxon>Plakobranchidae</taxon>
        <taxon>Elysia</taxon>
    </lineage>
</organism>
<dbReference type="AlphaFoldDB" id="A0AAE0ZDT9"/>
<dbReference type="Proteomes" id="UP001283361">
    <property type="component" value="Unassembled WGS sequence"/>
</dbReference>
<dbReference type="PANTHER" id="PTHR12083">
    <property type="entry name" value="BIFUNCTIONAL POLYNUCLEOTIDE PHOSPHATASE/KINASE"/>
    <property type="match status" value="1"/>
</dbReference>
<dbReference type="SUPFAM" id="SSF52540">
    <property type="entry name" value="P-loop containing nucleoside triphosphate hydrolases"/>
    <property type="match status" value="1"/>
</dbReference>
<dbReference type="FunFam" id="3.40.50.300:FF:000737">
    <property type="entry name" value="Bifunctional polynucleotide phosphatase/kinase"/>
    <property type="match status" value="1"/>
</dbReference>
<accession>A0AAE0ZDT9</accession>
<sequence length="415" mass="46465">MSNRMKRKAVTDADQRAKRARGETDLGHGLRWTSEGTEQGTCPQLMCLTSDDLEGRPKIAGFDIDFTVIKTASGRKFAVGSNDWEFWDEEVPAKLKSLHNDGYRVIFFTNQAGIEKQKTTPEVFKTKLESIIGALSIPVFVFASTGVNHFRKPYTAMWDFFVEQCNQGVKVNKSESFYVGDAAGRAKNWAPNKPKDFSCSDRMFAANIGIKFYTPEEFFLGEASSPFEWGSLDPCNFLKTNSAISKESDKACYAEKSQEMVVMVGPPASGKSTFRQRYLEPHGYVAVNRDSLGTADKCLKVAGEALKKGKSVVVDNTNPAKSARASFVELAKKNGVPCRCIWLQTPIDLAHHLNLYRQSQTLGKTRRVPDVGYNVFKKNFEEPLKSEGFTEVKKVPFKPRFDTSADEALFKKWTV</sequence>
<dbReference type="PANTHER" id="PTHR12083:SF18">
    <property type="entry name" value="BIFUNCTIONAL POLYNUCLEOTIDE PHOSPHATASE_KINASE"/>
    <property type="match status" value="1"/>
</dbReference>
<dbReference type="InterPro" id="IPR006549">
    <property type="entry name" value="HAD-SF_hydro_IIIA"/>
</dbReference>
<dbReference type="Pfam" id="PF08645">
    <property type="entry name" value="PNK3P"/>
    <property type="match status" value="1"/>
</dbReference>